<reference evidence="3 4" key="1">
    <citation type="journal article" date="2023" name="bioRxiv">
        <title>Conserved and derived expression patterns and positive selection on dental genes reveal complex evolutionary context of ever-growing rodent molars.</title>
        <authorList>
            <person name="Calamari Z.T."/>
            <person name="Song A."/>
            <person name="Cohen E."/>
            <person name="Akter M."/>
            <person name="Roy R.D."/>
            <person name="Hallikas O."/>
            <person name="Christensen M.M."/>
            <person name="Li P."/>
            <person name="Marangoni P."/>
            <person name="Jernvall J."/>
            <person name="Klein O.D."/>
        </authorList>
    </citation>
    <scope>NUCLEOTIDE SEQUENCE [LARGE SCALE GENOMIC DNA]</scope>
    <source>
        <strain evidence="3">V071</strain>
    </source>
</reference>
<accession>A0AAW0IJV6</accession>
<evidence type="ECO:0000256" key="1">
    <source>
        <dbReference type="ARBA" id="ARBA00022723"/>
    </source>
</evidence>
<dbReference type="PANTHER" id="PTHR10374:SF30">
    <property type="entry name" value="LACTOYLGLUTATHIONE LYASE"/>
    <property type="match status" value="1"/>
</dbReference>
<comment type="caution">
    <text evidence="3">The sequence shown here is derived from an EMBL/GenBank/DDBJ whole genome shotgun (WGS) entry which is preliminary data.</text>
</comment>
<dbReference type="GO" id="GO:0046872">
    <property type="term" value="F:metal ion binding"/>
    <property type="evidence" value="ECO:0007669"/>
    <property type="project" value="UniProtKB-KW"/>
</dbReference>
<evidence type="ECO:0000313" key="3">
    <source>
        <dbReference type="EMBL" id="KAK7814875.1"/>
    </source>
</evidence>
<dbReference type="PANTHER" id="PTHR10374">
    <property type="entry name" value="LACTOYLGLUTATHIONE LYASE GLYOXALASE I"/>
    <property type="match status" value="1"/>
</dbReference>
<dbReference type="Proteomes" id="UP001488838">
    <property type="component" value="Unassembled WGS sequence"/>
</dbReference>
<organism evidence="3 4">
    <name type="scientific">Myodes glareolus</name>
    <name type="common">Bank vole</name>
    <name type="synonym">Clethrionomys glareolus</name>
    <dbReference type="NCBI Taxonomy" id="447135"/>
    <lineage>
        <taxon>Eukaryota</taxon>
        <taxon>Metazoa</taxon>
        <taxon>Chordata</taxon>
        <taxon>Craniata</taxon>
        <taxon>Vertebrata</taxon>
        <taxon>Euteleostomi</taxon>
        <taxon>Mammalia</taxon>
        <taxon>Eutheria</taxon>
        <taxon>Euarchontoglires</taxon>
        <taxon>Glires</taxon>
        <taxon>Rodentia</taxon>
        <taxon>Myomorpha</taxon>
        <taxon>Muroidea</taxon>
        <taxon>Cricetidae</taxon>
        <taxon>Arvicolinae</taxon>
        <taxon>Myodes</taxon>
    </lineage>
</organism>
<dbReference type="AlphaFoldDB" id="A0AAW0IJV6"/>
<proteinExistence type="predicted"/>
<evidence type="ECO:0000313" key="4">
    <source>
        <dbReference type="Proteomes" id="UP001488838"/>
    </source>
</evidence>
<dbReference type="EMBL" id="JBBHLL010000118">
    <property type="protein sequence ID" value="KAK7814875.1"/>
    <property type="molecule type" value="Genomic_DNA"/>
</dbReference>
<keyword evidence="1" id="KW-0479">Metal-binding</keyword>
<dbReference type="InterPro" id="IPR029068">
    <property type="entry name" value="Glyas_Bleomycin-R_OHBP_Dase"/>
</dbReference>
<dbReference type="PROSITE" id="PS00934">
    <property type="entry name" value="GLYOXALASE_I_1"/>
    <property type="match status" value="1"/>
</dbReference>
<evidence type="ECO:0000259" key="2">
    <source>
        <dbReference type="PROSITE" id="PS51819"/>
    </source>
</evidence>
<dbReference type="InterPro" id="IPR037523">
    <property type="entry name" value="VOC_core"/>
</dbReference>
<gene>
    <name evidence="3" type="ORF">U0070_026376</name>
</gene>
<dbReference type="SUPFAM" id="SSF54593">
    <property type="entry name" value="Glyoxalase/Bleomycin resistance protein/Dihydroxybiphenyl dioxygenase"/>
    <property type="match status" value="1"/>
</dbReference>
<dbReference type="CDD" id="cd07233">
    <property type="entry name" value="GlxI_Zn"/>
    <property type="match status" value="1"/>
</dbReference>
<protein>
    <recommendedName>
        <fullName evidence="2">VOC domain-containing protein</fullName>
    </recommendedName>
</protein>
<dbReference type="Gene3D" id="3.10.180.10">
    <property type="entry name" value="2,3-Dihydroxybiphenyl 1,2-Dioxygenase, domain 1"/>
    <property type="match status" value="2"/>
</dbReference>
<sequence length="144" mass="16211">MAEPQPASSGLTDEAALGCCSDPDPSTKDFLMQQTMLRIKDPKKSLDFYTRVLGLTLLQKLDFPSMKFSLYFLAYEDKNDIPKDKSHIGIAVPDVYSACKRFEELGVKFVKKPDDGKMKGLAFIQDPDGYWIEILNPNKIAEII</sequence>
<dbReference type="Pfam" id="PF00903">
    <property type="entry name" value="Glyoxalase"/>
    <property type="match status" value="1"/>
</dbReference>
<dbReference type="InterPro" id="IPR018146">
    <property type="entry name" value="Glyoxalase_1_CS"/>
</dbReference>
<dbReference type="PROSITE" id="PS51819">
    <property type="entry name" value="VOC"/>
    <property type="match status" value="1"/>
</dbReference>
<dbReference type="GO" id="GO:0004462">
    <property type="term" value="F:lactoylglutathione lyase activity"/>
    <property type="evidence" value="ECO:0007669"/>
    <property type="project" value="InterPro"/>
</dbReference>
<feature type="domain" description="VOC" evidence="2">
    <location>
        <begin position="31"/>
        <end position="137"/>
    </location>
</feature>
<name>A0AAW0IJV6_MYOGA</name>
<keyword evidence="4" id="KW-1185">Reference proteome</keyword>
<dbReference type="InterPro" id="IPR004360">
    <property type="entry name" value="Glyas_Fos-R_dOase_dom"/>
</dbReference>